<dbReference type="EMBL" id="FOME01000001">
    <property type="protein sequence ID" value="SFC34010.1"/>
    <property type="molecule type" value="Genomic_DNA"/>
</dbReference>
<feature type="signal peptide" evidence="1">
    <location>
        <begin position="1"/>
        <end position="20"/>
    </location>
</feature>
<dbReference type="RefSeq" id="WP_093345554.1">
    <property type="nucleotide sequence ID" value="NZ_FNVB01000004.1"/>
</dbReference>
<evidence type="ECO:0000313" key="2">
    <source>
        <dbReference type="EMBL" id="SEG70039.1"/>
    </source>
</evidence>
<accession>A0A1I1ILC0</accession>
<reference evidence="4 5" key="2">
    <citation type="submission" date="2016-10" db="EMBL/GenBank/DDBJ databases">
        <authorList>
            <person name="Varghese N."/>
            <person name="Submissions S."/>
        </authorList>
    </citation>
    <scope>NUCLEOTIDE SEQUENCE [LARGE SCALE GENOMIC DNA]</scope>
    <source>
        <strain evidence="5">ATCC 20501</strain>
        <strain evidence="3 4">CGMCC 4.3529</strain>
    </source>
</reference>
<sequence length="61" mass="6127">MHRAIARFAAAAGFAAAVLAGSYAISATQATTENRAAETCGGVGQNLNVLDVGFSLTPKLC</sequence>
<name>A0A1H6CAM0_9PSEU</name>
<dbReference type="Proteomes" id="UP000199690">
    <property type="component" value="Unassembled WGS sequence"/>
</dbReference>
<evidence type="ECO:0000313" key="5">
    <source>
        <dbReference type="Proteomes" id="UP000236729"/>
    </source>
</evidence>
<protein>
    <submittedName>
        <fullName evidence="2">Uncharacterized protein</fullName>
    </submittedName>
</protein>
<dbReference type="AlphaFoldDB" id="A0A1H6CAM0"/>
<keyword evidence="4" id="KW-1185">Reference proteome</keyword>
<evidence type="ECO:0000313" key="3">
    <source>
        <dbReference type="EMBL" id="SFC34010.1"/>
    </source>
</evidence>
<reference evidence="2" key="1">
    <citation type="submission" date="2016-10" db="EMBL/GenBank/DDBJ databases">
        <authorList>
            <person name="de Groot N.N."/>
        </authorList>
    </citation>
    <scope>NUCLEOTIDE SEQUENCE [LARGE SCALE GENOMIC DNA]</scope>
    <source>
        <strain evidence="2">ATCC 20501</strain>
    </source>
</reference>
<evidence type="ECO:0000313" key="4">
    <source>
        <dbReference type="Proteomes" id="UP000199690"/>
    </source>
</evidence>
<proteinExistence type="predicted"/>
<feature type="chain" id="PRO_5038331946" evidence="1">
    <location>
        <begin position="21"/>
        <end position="61"/>
    </location>
</feature>
<gene>
    <name evidence="2" type="ORF">SAMN02982929_03275</name>
    <name evidence="3" type="ORF">SAMN05216506_101517</name>
</gene>
<organism evidence="2 5">
    <name type="scientific">Saccharopolyspora kobensis</name>
    <dbReference type="NCBI Taxonomy" id="146035"/>
    <lineage>
        <taxon>Bacteria</taxon>
        <taxon>Bacillati</taxon>
        <taxon>Actinomycetota</taxon>
        <taxon>Actinomycetes</taxon>
        <taxon>Pseudonocardiales</taxon>
        <taxon>Pseudonocardiaceae</taxon>
        <taxon>Saccharopolyspora</taxon>
    </lineage>
</organism>
<dbReference type="Proteomes" id="UP000236729">
    <property type="component" value="Unassembled WGS sequence"/>
</dbReference>
<evidence type="ECO:0000256" key="1">
    <source>
        <dbReference type="SAM" id="SignalP"/>
    </source>
</evidence>
<accession>A0A1H6CAM0</accession>
<keyword evidence="1" id="KW-0732">Signal</keyword>
<dbReference type="EMBL" id="FNVB01000004">
    <property type="protein sequence ID" value="SEG70039.1"/>
    <property type="molecule type" value="Genomic_DNA"/>
</dbReference>